<dbReference type="EMBL" id="FNDS01000002">
    <property type="protein sequence ID" value="SDH65966.1"/>
    <property type="molecule type" value="Genomic_DNA"/>
</dbReference>
<evidence type="ECO:0000313" key="2">
    <source>
        <dbReference type="EMBL" id="SDH65966.1"/>
    </source>
</evidence>
<dbReference type="STRING" id="428992.SAMN05216272_102382"/>
<feature type="transmembrane region" description="Helical" evidence="1">
    <location>
        <begin position="265"/>
        <end position="286"/>
    </location>
</feature>
<dbReference type="OrthoDB" id="9792847at2"/>
<keyword evidence="3" id="KW-1185">Reference proteome</keyword>
<feature type="transmembrane region" description="Helical" evidence="1">
    <location>
        <begin position="105"/>
        <end position="127"/>
    </location>
</feature>
<evidence type="ECO:0000256" key="1">
    <source>
        <dbReference type="SAM" id="Phobius"/>
    </source>
</evidence>
<gene>
    <name evidence="2" type="ORF">SAMN05216272_102382</name>
</gene>
<sequence>MKQSLFEQRHSAEWKRFGKRLEQLESGKREESSRAEDFSGAYRSLCQQLALAQDRGYSSHLIDQLQQLAMRGHQQFYRHRSHLGARMLGFLLAGFPRLVREEWRVIALASLLFYGSLLLMGGLVYGFPDLVYSVLSAERVTEMESMYTPDATRLGPLSERGASDNWQMFAYYIMNNIGIAFQTFASGLLFCLGSLFFLLLNGLMIGAVAGHLTQIGYVQTFWSFVIGHGAFELTAITFAGAAGLKLGWALLAPGRLPRSEALRQAAARAIQLIAGVILLLLIAAFIEGYWSSLTRFPASVKYVVGAILWLLVGSYFAFAGRQRHAPD</sequence>
<evidence type="ECO:0000313" key="3">
    <source>
        <dbReference type="Proteomes" id="UP000199636"/>
    </source>
</evidence>
<dbReference type="RefSeq" id="WP_090261642.1">
    <property type="nucleotide sequence ID" value="NZ_FNDS01000002.1"/>
</dbReference>
<dbReference type="InterPro" id="IPR002798">
    <property type="entry name" value="SpoIIM-like"/>
</dbReference>
<keyword evidence="1" id="KW-0812">Transmembrane</keyword>
<name>A0A1G8E7N4_9PSED</name>
<keyword evidence="1" id="KW-1133">Transmembrane helix</keyword>
<proteinExistence type="predicted"/>
<keyword evidence="1" id="KW-0472">Membrane</keyword>
<feature type="transmembrane region" description="Helical" evidence="1">
    <location>
        <begin position="298"/>
        <end position="318"/>
    </location>
</feature>
<organism evidence="2 3">
    <name type="scientific">Pseudomonas panipatensis</name>
    <dbReference type="NCBI Taxonomy" id="428992"/>
    <lineage>
        <taxon>Bacteria</taxon>
        <taxon>Pseudomonadati</taxon>
        <taxon>Pseudomonadota</taxon>
        <taxon>Gammaproteobacteria</taxon>
        <taxon>Pseudomonadales</taxon>
        <taxon>Pseudomonadaceae</taxon>
        <taxon>Pseudomonas</taxon>
    </lineage>
</organism>
<dbReference type="AlphaFoldDB" id="A0A1G8E7N4"/>
<dbReference type="PANTHER" id="PTHR35337:SF1">
    <property type="entry name" value="SLR1478 PROTEIN"/>
    <property type="match status" value="1"/>
</dbReference>
<dbReference type="Pfam" id="PF01944">
    <property type="entry name" value="SpoIIM"/>
    <property type="match status" value="1"/>
</dbReference>
<dbReference type="PANTHER" id="PTHR35337">
    <property type="entry name" value="SLR1478 PROTEIN"/>
    <property type="match status" value="1"/>
</dbReference>
<feature type="transmembrane region" description="Helical" evidence="1">
    <location>
        <begin position="184"/>
        <end position="209"/>
    </location>
</feature>
<dbReference type="Proteomes" id="UP000199636">
    <property type="component" value="Unassembled WGS sequence"/>
</dbReference>
<accession>A0A1G8E7N4</accession>
<reference evidence="3" key="1">
    <citation type="submission" date="2016-10" db="EMBL/GenBank/DDBJ databases">
        <authorList>
            <person name="Varghese N."/>
            <person name="Submissions S."/>
        </authorList>
    </citation>
    <scope>NUCLEOTIDE SEQUENCE [LARGE SCALE GENOMIC DNA]</scope>
    <source>
        <strain evidence="3">CCM 7469</strain>
    </source>
</reference>
<protein>
    <submittedName>
        <fullName evidence="2">Uncharacterized membrane protein SpoIIM, required for sporulation</fullName>
    </submittedName>
</protein>
<feature type="transmembrane region" description="Helical" evidence="1">
    <location>
        <begin position="221"/>
        <end position="244"/>
    </location>
</feature>